<comment type="subcellular location">
    <subcellularLocation>
        <location evidence="1">Cell membrane</location>
        <topology evidence="1">Single-pass membrane protein</topology>
    </subcellularLocation>
    <subcellularLocation>
        <location evidence="7">Cell membrane</location>
        <topology evidence="7">Single-pass type II membrane protein</topology>
    </subcellularLocation>
</comment>
<dbReference type="GO" id="GO:0015031">
    <property type="term" value="P:protein transport"/>
    <property type="evidence" value="ECO:0007669"/>
    <property type="project" value="UniProtKB-KW"/>
</dbReference>
<evidence type="ECO:0000313" key="10">
    <source>
        <dbReference type="RefSeq" id="WP_028312970.1"/>
    </source>
</evidence>
<dbReference type="OrthoDB" id="9793581at2"/>
<evidence type="ECO:0000313" key="9">
    <source>
        <dbReference type="Proteomes" id="UP000675920"/>
    </source>
</evidence>
<evidence type="ECO:0000256" key="5">
    <source>
        <dbReference type="ARBA" id="ARBA00022989"/>
    </source>
</evidence>
<feature type="transmembrane region" description="Helical" evidence="8">
    <location>
        <begin position="20"/>
        <end position="39"/>
    </location>
</feature>
<evidence type="ECO:0000256" key="1">
    <source>
        <dbReference type="ARBA" id="ARBA00004162"/>
    </source>
</evidence>
<evidence type="ECO:0000256" key="8">
    <source>
        <dbReference type="SAM" id="Phobius"/>
    </source>
</evidence>
<sequence>MARNHRGHYFGAEHGARIEIIPMIDVMMFLLVFFVLIMLEMIQGAGITLDLPQSTTAQQLETVKISIGVAKDGAIYLEGQPITDDALTARLRELAASKKVDVIISGDKNGAYQNIIKVMDLVRAAGISAIGLATAS</sequence>
<keyword evidence="7" id="KW-0653">Protein transport</keyword>
<comment type="similarity">
    <text evidence="2 7">Belongs to the ExbD/TolR family.</text>
</comment>
<evidence type="ECO:0000256" key="2">
    <source>
        <dbReference type="ARBA" id="ARBA00005811"/>
    </source>
</evidence>
<dbReference type="Pfam" id="PF02472">
    <property type="entry name" value="ExbD"/>
    <property type="match status" value="1"/>
</dbReference>
<keyword evidence="4 7" id="KW-0812">Transmembrane</keyword>
<organism evidence="9 10">
    <name type="scientific">Derxia gummosa DSM 723</name>
    <dbReference type="NCBI Taxonomy" id="1121388"/>
    <lineage>
        <taxon>Bacteria</taxon>
        <taxon>Pseudomonadati</taxon>
        <taxon>Pseudomonadota</taxon>
        <taxon>Betaproteobacteria</taxon>
        <taxon>Burkholderiales</taxon>
        <taxon>Alcaligenaceae</taxon>
        <taxon>Derxia</taxon>
    </lineage>
</organism>
<keyword evidence="5 8" id="KW-1133">Transmembrane helix</keyword>
<keyword evidence="3" id="KW-1003">Cell membrane</keyword>
<accession>A0A8B6X6Z9</accession>
<evidence type="ECO:0000256" key="3">
    <source>
        <dbReference type="ARBA" id="ARBA00022475"/>
    </source>
</evidence>
<keyword evidence="6 8" id="KW-0472">Membrane</keyword>
<reference evidence="10" key="1">
    <citation type="submission" date="2025-08" db="UniProtKB">
        <authorList>
            <consortium name="RefSeq"/>
        </authorList>
    </citation>
    <scope>IDENTIFICATION</scope>
</reference>
<dbReference type="Proteomes" id="UP000675920">
    <property type="component" value="Unplaced"/>
</dbReference>
<dbReference type="PANTHER" id="PTHR30558">
    <property type="entry name" value="EXBD MEMBRANE COMPONENT OF PMF-DRIVEN MACROMOLECULE IMPORT SYSTEM"/>
    <property type="match status" value="1"/>
</dbReference>
<name>A0A8B6X6Z9_9BURK</name>
<evidence type="ECO:0000256" key="4">
    <source>
        <dbReference type="ARBA" id="ARBA00022692"/>
    </source>
</evidence>
<dbReference type="GO" id="GO:0005886">
    <property type="term" value="C:plasma membrane"/>
    <property type="evidence" value="ECO:0007669"/>
    <property type="project" value="UniProtKB-SubCell"/>
</dbReference>
<evidence type="ECO:0000256" key="7">
    <source>
        <dbReference type="RuleBase" id="RU003879"/>
    </source>
</evidence>
<dbReference type="RefSeq" id="WP_028312970.1">
    <property type="nucleotide sequence ID" value="NZ_KI519499.1"/>
</dbReference>
<keyword evidence="7" id="KW-0813">Transport</keyword>
<dbReference type="GO" id="GO:0022857">
    <property type="term" value="F:transmembrane transporter activity"/>
    <property type="evidence" value="ECO:0007669"/>
    <property type="project" value="InterPro"/>
</dbReference>
<evidence type="ECO:0000256" key="6">
    <source>
        <dbReference type="ARBA" id="ARBA00023136"/>
    </source>
</evidence>
<dbReference type="Gene3D" id="3.30.420.270">
    <property type="match status" value="1"/>
</dbReference>
<dbReference type="AlphaFoldDB" id="A0A8B6X6Z9"/>
<keyword evidence="9" id="KW-1185">Reference proteome</keyword>
<protein>
    <submittedName>
        <fullName evidence="10">ExbD/TolR family protein</fullName>
    </submittedName>
</protein>
<dbReference type="InterPro" id="IPR003400">
    <property type="entry name" value="ExbD"/>
</dbReference>
<proteinExistence type="inferred from homology"/>